<sequence length="251" mass="28154">MDNINAISTGKFKRTELKSHGPLSVWLHHLKKFDPTGFDANIVIKSTTFQRFFLTNSVETELKLDVNAPIWIPDNVDVIIEADNVTIIADNVTIVVKNEYRIDGAEEISNELKEVDVDKNKPLLFPIVVVVRCADVEKFGDCVVFKPDANAVIFVPGTNKHNIAKIFTLRSENVATANTGELLVSAIWPLSPRRRFSMLPFGPVALRDCLDNRELEHSCSYPLLHAMLDTDEHFDAAQPAKVDLRLSPFSE</sequence>
<protein>
    <submittedName>
        <fullName evidence="2">Uncharacterized protein</fullName>
    </submittedName>
</protein>
<name>A0AC34RAA8_9BILA</name>
<evidence type="ECO:0000313" key="1">
    <source>
        <dbReference type="Proteomes" id="UP000887576"/>
    </source>
</evidence>
<dbReference type="Proteomes" id="UP000887576">
    <property type="component" value="Unplaced"/>
</dbReference>
<organism evidence="1 2">
    <name type="scientific">Panagrolaimus sp. JU765</name>
    <dbReference type="NCBI Taxonomy" id="591449"/>
    <lineage>
        <taxon>Eukaryota</taxon>
        <taxon>Metazoa</taxon>
        <taxon>Ecdysozoa</taxon>
        <taxon>Nematoda</taxon>
        <taxon>Chromadorea</taxon>
        <taxon>Rhabditida</taxon>
        <taxon>Tylenchina</taxon>
        <taxon>Panagrolaimomorpha</taxon>
        <taxon>Panagrolaimoidea</taxon>
        <taxon>Panagrolaimidae</taxon>
        <taxon>Panagrolaimus</taxon>
    </lineage>
</organism>
<proteinExistence type="predicted"/>
<evidence type="ECO:0000313" key="2">
    <source>
        <dbReference type="WBParaSite" id="JU765_v2.g5041.t2"/>
    </source>
</evidence>
<reference evidence="2" key="1">
    <citation type="submission" date="2022-11" db="UniProtKB">
        <authorList>
            <consortium name="WormBaseParasite"/>
        </authorList>
    </citation>
    <scope>IDENTIFICATION</scope>
</reference>
<accession>A0AC34RAA8</accession>
<dbReference type="WBParaSite" id="JU765_v2.g5041.t2">
    <property type="protein sequence ID" value="JU765_v2.g5041.t2"/>
    <property type="gene ID" value="JU765_v2.g5041"/>
</dbReference>